<accession>A0A397IGN9</accession>
<evidence type="ECO:0000256" key="3">
    <source>
        <dbReference type="ARBA" id="ARBA00022989"/>
    </source>
</evidence>
<evidence type="ECO:0000313" key="7">
    <source>
        <dbReference type="Proteomes" id="UP000266861"/>
    </source>
</evidence>
<sequence>MDDISATSSTDIYNIFIASVKSSLHVVLMCFTGYFAAKYGIINKKLQKDLSSMVIKVFMPCLLFVNVGQIDIDTVAVKSIASPGQKF</sequence>
<dbReference type="GO" id="GO:0016020">
    <property type="term" value="C:membrane"/>
    <property type="evidence" value="ECO:0007669"/>
    <property type="project" value="UniProtKB-SubCell"/>
</dbReference>
<dbReference type="PANTHER" id="PTHR31794:SF4">
    <property type="entry name" value="AUXIN EFFLUX TRANSPORTER FAMILY PROTEIN (EUROFUNG)"/>
    <property type="match status" value="1"/>
</dbReference>
<keyword evidence="7" id="KW-1185">Reference proteome</keyword>
<evidence type="ECO:0000256" key="4">
    <source>
        <dbReference type="ARBA" id="ARBA00023136"/>
    </source>
</evidence>
<gene>
    <name evidence="6" type="ORF">Glove_242g17</name>
</gene>
<dbReference type="AlphaFoldDB" id="A0A397IGN9"/>
<comment type="subcellular location">
    <subcellularLocation>
        <location evidence="1">Membrane</location>
        <topology evidence="1">Multi-pass membrane protein</topology>
    </subcellularLocation>
</comment>
<dbReference type="Pfam" id="PF03547">
    <property type="entry name" value="Mem_trans"/>
    <property type="match status" value="1"/>
</dbReference>
<feature type="transmembrane region" description="Helical" evidence="5">
    <location>
        <begin position="12"/>
        <end position="37"/>
    </location>
</feature>
<name>A0A397IGN9_9GLOM</name>
<reference evidence="6 7" key="1">
    <citation type="submission" date="2018-08" db="EMBL/GenBank/DDBJ databases">
        <title>Genome and evolution of the arbuscular mycorrhizal fungus Diversispora epigaea (formerly Glomus versiforme) and its bacterial endosymbionts.</title>
        <authorList>
            <person name="Sun X."/>
            <person name="Fei Z."/>
            <person name="Harrison M."/>
        </authorList>
    </citation>
    <scope>NUCLEOTIDE SEQUENCE [LARGE SCALE GENOMIC DNA]</scope>
    <source>
        <strain evidence="6 7">IT104</strain>
    </source>
</reference>
<evidence type="ECO:0000256" key="2">
    <source>
        <dbReference type="ARBA" id="ARBA00022692"/>
    </source>
</evidence>
<protein>
    <submittedName>
        <fullName evidence="6">Uncharacterized protein</fullName>
    </submittedName>
</protein>
<dbReference type="GO" id="GO:0055085">
    <property type="term" value="P:transmembrane transport"/>
    <property type="evidence" value="ECO:0007669"/>
    <property type="project" value="InterPro"/>
</dbReference>
<proteinExistence type="predicted"/>
<evidence type="ECO:0000256" key="5">
    <source>
        <dbReference type="SAM" id="Phobius"/>
    </source>
</evidence>
<dbReference type="OrthoDB" id="191139at2759"/>
<organism evidence="6 7">
    <name type="scientific">Diversispora epigaea</name>
    <dbReference type="NCBI Taxonomy" id="1348612"/>
    <lineage>
        <taxon>Eukaryota</taxon>
        <taxon>Fungi</taxon>
        <taxon>Fungi incertae sedis</taxon>
        <taxon>Mucoromycota</taxon>
        <taxon>Glomeromycotina</taxon>
        <taxon>Glomeromycetes</taxon>
        <taxon>Diversisporales</taxon>
        <taxon>Diversisporaceae</taxon>
        <taxon>Diversispora</taxon>
    </lineage>
</organism>
<dbReference type="EMBL" id="PQFF01000224">
    <property type="protein sequence ID" value="RHZ72524.1"/>
    <property type="molecule type" value="Genomic_DNA"/>
</dbReference>
<dbReference type="Proteomes" id="UP000266861">
    <property type="component" value="Unassembled WGS sequence"/>
</dbReference>
<evidence type="ECO:0000256" key="1">
    <source>
        <dbReference type="ARBA" id="ARBA00004141"/>
    </source>
</evidence>
<evidence type="ECO:0000313" key="6">
    <source>
        <dbReference type="EMBL" id="RHZ72524.1"/>
    </source>
</evidence>
<keyword evidence="2 5" id="KW-0812">Transmembrane</keyword>
<keyword evidence="3 5" id="KW-1133">Transmembrane helix</keyword>
<dbReference type="GO" id="GO:0005783">
    <property type="term" value="C:endoplasmic reticulum"/>
    <property type="evidence" value="ECO:0007669"/>
    <property type="project" value="TreeGrafter"/>
</dbReference>
<keyword evidence="4 5" id="KW-0472">Membrane</keyword>
<comment type="caution">
    <text evidence="6">The sequence shown here is derived from an EMBL/GenBank/DDBJ whole genome shotgun (WGS) entry which is preliminary data.</text>
</comment>
<dbReference type="InterPro" id="IPR004776">
    <property type="entry name" value="Mem_transp_PIN-like"/>
</dbReference>
<dbReference type="STRING" id="1348612.A0A397IGN9"/>
<dbReference type="PANTHER" id="PTHR31794">
    <property type="entry name" value="AUXIN EFFLUX TRANSPORTER FAMILY PROTEIN (EUROFUNG)"/>
    <property type="match status" value="1"/>
</dbReference>